<dbReference type="InterPro" id="IPR006131">
    <property type="entry name" value="Asp_carbamoyltransf_Asp/Orn-bd"/>
</dbReference>
<evidence type="ECO:0000256" key="5">
    <source>
        <dbReference type="ARBA" id="ARBA00022975"/>
    </source>
</evidence>
<comment type="function">
    <text evidence="6">Catalyzes the condensation of carbamoyl phosphate and aspartate to form carbamoyl aspartate and inorganic phosphate, the committed step in the de novo pyrimidine nucleotide biosynthesis pathway.</text>
</comment>
<dbReference type="NCBIfam" id="TIGR00670">
    <property type="entry name" value="asp_carb_tr"/>
    <property type="match status" value="1"/>
</dbReference>
<name>A0A0G0IJE4_9BACT</name>
<dbReference type="GO" id="GO:0044205">
    <property type="term" value="P:'de novo' UMP biosynthetic process"/>
    <property type="evidence" value="ECO:0007669"/>
    <property type="project" value="UniProtKB-UniPathway"/>
</dbReference>
<evidence type="ECO:0000256" key="2">
    <source>
        <dbReference type="ARBA" id="ARBA00008896"/>
    </source>
</evidence>
<protein>
    <recommendedName>
        <fullName evidence="3 8">Aspartate carbamoyltransferase</fullName>
        <ecNumber evidence="3 8">2.1.3.2</ecNumber>
    </recommendedName>
</protein>
<dbReference type="Pfam" id="PF00185">
    <property type="entry name" value="OTCace"/>
    <property type="match status" value="1"/>
</dbReference>
<evidence type="ECO:0000256" key="6">
    <source>
        <dbReference type="ARBA" id="ARBA00043884"/>
    </source>
</evidence>
<keyword evidence="4 9" id="KW-0808">Transferase</keyword>
<dbReference type="GO" id="GO:0004070">
    <property type="term" value="F:aspartate carbamoyltransferase activity"/>
    <property type="evidence" value="ECO:0007669"/>
    <property type="project" value="UniProtKB-UniRule"/>
</dbReference>
<evidence type="ECO:0000256" key="4">
    <source>
        <dbReference type="ARBA" id="ARBA00022679"/>
    </source>
</evidence>
<dbReference type="PRINTS" id="PR00100">
    <property type="entry name" value="AOTCASE"/>
</dbReference>
<gene>
    <name evidence="12" type="ORF">US28_C0005G0051</name>
</gene>
<organism evidence="12 13">
    <name type="scientific">Candidatus Daviesbacteria bacterium GW2011_GWA1_36_8</name>
    <dbReference type="NCBI Taxonomy" id="1618417"/>
    <lineage>
        <taxon>Bacteria</taxon>
        <taxon>Candidatus Daviesiibacteriota</taxon>
    </lineage>
</organism>
<accession>A0A0G0IJE4</accession>
<sequence length="313" mass="35081">MPRATKPIHILEAQQFSRNWLEKYFFPEAIKMKRLVEVKGVSNQFSDKTVCLLFYEPSTRTRISFQQACIKLGAKVVGTENAKEFSSAIKGESLVDTIRVANALQFDCVVLRSDVDGGAFEAAEVSKIPIINAGDGSGQHPTQALLDLLTIYQHFKKIDNLKVALVGDLKNGRTTRSLAYLLGKFKGVEVCLAAPDNLQMKDDILEYLERHNVKVSKVSKLADCAGEVDVIYLTRAQKERMKGKQKLNGQNVSINEKVLEKIKPNSIILHPLPRSDGFNELPERFTDDSRVHIFDQVENGLYARMALLKMVLS</sequence>
<evidence type="ECO:0000256" key="1">
    <source>
        <dbReference type="ARBA" id="ARBA00004852"/>
    </source>
</evidence>
<comment type="pathway">
    <text evidence="1">Pyrimidine metabolism; UMP biosynthesis via de novo pathway; (S)-dihydroorotate from bicarbonate: step 2/3.</text>
</comment>
<dbReference type="InterPro" id="IPR006130">
    <property type="entry name" value="Asp/Orn_carbamoylTrfase"/>
</dbReference>
<dbReference type="EC" id="2.1.3.2" evidence="3 8"/>
<proteinExistence type="inferred from homology"/>
<dbReference type="GO" id="GO:0006520">
    <property type="term" value="P:amino acid metabolic process"/>
    <property type="evidence" value="ECO:0007669"/>
    <property type="project" value="InterPro"/>
</dbReference>
<dbReference type="PROSITE" id="PS00097">
    <property type="entry name" value="CARBAMOYLTRANSFERASE"/>
    <property type="match status" value="1"/>
</dbReference>
<comment type="caution">
    <text evidence="12">The sequence shown here is derived from an EMBL/GenBank/DDBJ whole genome shotgun (WGS) entry which is preliminary data.</text>
</comment>
<dbReference type="InterPro" id="IPR002082">
    <property type="entry name" value="Asp_carbamoyltransf"/>
</dbReference>
<comment type="similarity">
    <text evidence="2">Belongs to the aspartate/ornithine carbamoyltransferase superfamily. ATCase family.</text>
</comment>
<dbReference type="PANTHER" id="PTHR45753:SF6">
    <property type="entry name" value="ASPARTATE CARBAMOYLTRANSFERASE"/>
    <property type="match status" value="1"/>
</dbReference>
<evidence type="ECO:0000256" key="9">
    <source>
        <dbReference type="RuleBase" id="RU003634"/>
    </source>
</evidence>
<dbReference type="InterPro" id="IPR006132">
    <property type="entry name" value="Asp/Orn_carbamoyltranf_P-bd"/>
</dbReference>
<dbReference type="PANTHER" id="PTHR45753">
    <property type="entry name" value="ORNITHINE CARBAMOYLTRANSFERASE, MITOCHONDRIAL"/>
    <property type="match status" value="1"/>
</dbReference>
<evidence type="ECO:0000313" key="12">
    <source>
        <dbReference type="EMBL" id="KKQ16136.1"/>
    </source>
</evidence>
<dbReference type="PATRIC" id="fig|1618417.4.peg.241"/>
<evidence type="ECO:0000313" key="13">
    <source>
        <dbReference type="Proteomes" id="UP000034448"/>
    </source>
</evidence>
<dbReference type="NCBIfam" id="NF002032">
    <property type="entry name" value="PRK00856.1"/>
    <property type="match status" value="1"/>
</dbReference>
<comment type="catalytic activity">
    <reaction evidence="7">
        <text>carbamoyl phosphate + L-aspartate = N-carbamoyl-L-aspartate + phosphate + H(+)</text>
        <dbReference type="Rhea" id="RHEA:20013"/>
        <dbReference type="ChEBI" id="CHEBI:15378"/>
        <dbReference type="ChEBI" id="CHEBI:29991"/>
        <dbReference type="ChEBI" id="CHEBI:32814"/>
        <dbReference type="ChEBI" id="CHEBI:43474"/>
        <dbReference type="ChEBI" id="CHEBI:58228"/>
        <dbReference type="EC" id="2.1.3.2"/>
    </reaction>
</comment>
<dbReference type="GO" id="GO:0006207">
    <property type="term" value="P:'de novo' pyrimidine nucleobase biosynthetic process"/>
    <property type="evidence" value="ECO:0007669"/>
    <property type="project" value="InterPro"/>
</dbReference>
<evidence type="ECO:0000256" key="7">
    <source>
        <dbReference type="ARBA" id="ARBA00048859"/>
    </source>
</evidence>
<reference evidence="12 13" key="1">
    <citation type="journal article" date="2015" name="Nature">
        <title>rRNA introns, odd ribosomes, and small enigmatic genomes across a large radiation of phyla.</title>
        <authorList>
            <person name="Brown C.T."/>
            <person name="Hug L.A."/>
            <person name="Thomas B.C."/>
            <person name="Sharon I."/>
            <person name="Castelle C.J."/>
            <person name="Singh A."/>
            <person name="Wilkins M.J."/>
            <person name="Williams K.H."/>
            <person name="Banfield J.F."/>
        </authorList>
    </citation>
    <scope>NUCLEOTIDE SEQUENCE [LARGE SCALE GENOMIC DNA]</scope>
</reference>
<dbReference type="PRINTS" id="PR00101">
    <property type="entry name" value="ATCASE"/>
</dbReference>
<evidence type="ECO:0000259" key="11">
    <source>
        <dbReference type="Pfam" id="PF02729"/>
    </source>
</evidence>
<feature type="domain" description="Aspartate/ornithine carbamoyltransferase Asp/Orn-binding" evidence="10">
    <location>
        <begin position="160"/>
        <end position="310"/>
    </location>
</feature>
<evidence type="ECO:0000256" key="8">
    <source>
        <dbReference type="NCBIfam" id="TIGR00670"/>
    </source>
</evidence>
<dbReference type="Proteomes" id="UP000034448">
    <property type="component" value="Unassembled WGS sequence"/>
</dbReference>
<evidence type="ECO:0000256" key="3">
    <source>
        <dbReference type="ARBA" id="ARBA00013008"/>
    </source>
</evidence>
<dbReference type="Gene3D" id="3.40.50.1370">
    <property type="entry name" value="Aspartate/ornithine carbamoyltransferase"/>
    <property type="match status" value="2"/>
</dbReference>
<dbReference type="SUPFAM" id="SSF53671">
    <property type="entry name" value="Aspartate/ornithine carbamoyltransferase"/>
    <property type="match status" value="1"/>
</dbReference>
<dbReference type="Pfam" id="PF02729">
    <property type="entry name" value="OTCace_N"/>
    <property type="match status" value="1"/>
</dbReference>
<dbReference type="EMBL" id="LBSJ01000005">
    <property type="protein sequence ID" value="KKQ16136.1"/>
    <property type="molecule type" value="Genomic_DNA"/>
</dbReference>
<dbReference type="GO" id="GO:0016597">
    <property type="term" value="F:amino acid binding"/>
    <property type="evidence" value="ECO:0007669"/>
    <property type="project" value="InterPro"/>
</dbReference>
<keyword evidence="5" id="KW-0665">Pyrimidine biosynthesis</keyword>
<dbReference type="InterPro" id="IPR036901">
    <property type="entry name" value="Asp/Orn_carbamoylTrfase_sf"/>
</dbReference>
<evidence type="ECO:0000259" key="10">
    <source>
        <dbReference type="Pfam" id="PF00185"/>
    </source>
</evidence>
<dbReference type="UniPathway" id="UPA00070">
    <property type="reaction ID" value="UER00116"/>
</dbReference>
<dbReference type="AlphaFoldDB" id="A0A0G0IJE4"/>
<feature type="domain" description="Aspartate/ornithine carbamoyltransferase carbamoyl-P binding" evidence="11">
    <location>
        <begin position="9"/>
        <end position="153"/>
    </location>
</feature>